<evidence type="ECO:0000313" key="5">
    <source>
        <dbReference type="Proteomes" id="UP000887561"/>
    </source>
</evidence>
<feature type="region of interest" description="Disordered" evidence="2">
    <location>
        <begin position="1209"/>
        <end position="1248"/>
    </location>
</feature>
<dbReference type="CDD" id="cd19941">
    <property type="entry name" value="TIL"/>
    <property type="match status" value="2"/>
</dbReference>
<evidence type="ECO:0000256" key="3">
    <source>
        <dbReference type="SAM" id="Phobius"/>
    </source>
</evidence>
<feature type="transmembrane region" description="Helical" evidence="3">
    <location>
        <begin position="1137"/>
        <end position="1162"/>
    </location>
</feature>
<dbReference type="GO" id="GO:0004867">
    <property type="term" value="F:serine-type endopeptidase inhibitor activity"/>
    <property type="evidence" value="ECO:0007669"/>
    <property type="project" value="UniProtKB-KW"/>
</dbReference>
<proteinExistence type="predicted"/>
<dbReference type="PANTHER" id="PTHR46901">
    <property type="entry name" value="GH04942P"/>
    <property type="match status" value="1"/>
</dbReference>
<evidence type="ECO:0000256" key="2">
    <source>
        <dbReference type="SAM" id="MobiDB-lite"/>
    </source>
</evidence>
<dbReference type="Pfam" id="PF01826">
    <property type="entry name" value="TIL"/>
    <property type="match status" value="2"/>
</dbReference>
<dbReference type="CDD" id="cd09631">
    <property type="entry name" value="DOMON_DOH"/>
    <property type="match status" value="3"/>
</dbReference>
<dbReference type="SUPFAM" id="SSF57567">
    <property type="entry name" value="Serine protease inhibitors"/>
    <property type="match status" value="2"/>
</dbReference>
<feature type="compositionally biased region" description="Low complexity" evidence="2">
    <location>
        <begin position="959"/>
        <end position="973"/>
    </location>
</feature>
<dbReference type="Gene3D" id="2.10.25.10">
    <property type="entry name" value="Laminin"/>
    <property type="match status" value="2"/>
</dbReference>
<dbReference type="SMART" id="SM00664">
    <property type="entry name" value="DoH"/>
    <property type="match status" value="2"/>
</dbReference>
<dbReference type="InterPro" id="IPR002919">
    <property type="entry name" value="TIL_dom"/>
</dbReference>
<dbReference type="InterPro" id="IPR036084">
    <property type="entry name" value="Ser_inhib-like_sf"/>
</dbReference>
<evidence type="ECO:0000256" key="1">
    <source>
        <dbReference type="ARBA" id="ARBA00022900"/>
    </source>
</evidence>
<evidence type="ECO:0000313" key="6">
    <source>
        <dbReference type="WBParaSite" id="scaffold1139_cov246.g2536"/>
    </source>
</evidence>
<keyword evidence="1" id="KW-0646">Protease inhibitor</keyword>
<accession>A0A915LG37</accession>
<feature type="compositionally biased region" description="Low complexity" evidence="2">
    <location>
        <begin position="919"/>
        <end position="946"/>
    </location>
</feature>
<dbReference type="InterPro" id="IPR005018">
    <property type="entry name" value="DOMON_domain"/>
</dbReference>
<keyword evidence="1" id="KW-0722">Serine protease inhibitor</keyword>
<reference evidence="6" key="1">
    <citation type="submission" date="2022-11" db="UniProtKB">
        <authorList>
            <consortium name="WormBaseParasite"/>
        </authorList>
    </citation>
    <scope>IDENTIFICATION</scope>
</reference>
<dbReference type="InterPro" id="IPR045266">
    <property type="entry name" value="DOH_DOMON"/>
</dbReference>
<dbReference type="PROSITE" id="PS50836">
    <property type="entry name" value="DOMON"/>
    <property type="match status" value="2"/>
</dbReference>
<protein>
    <submittedName>
        <fullName evidence="6">DOMON domain-containing protein</fullName>
    </submittedName>
</protein>
<evidence type="ECO:0000259" key="4">
    <source>
        <dbReference type="PROSITE" id="PS50836"/>
    </source>
</evidence>
<feature type="region of interest" description="Disordered" evidence="2">
    <location>
        <begin position="909"/>
        <end position="980"/>
    </location>
</feature>
<sequence>ATPELIQEEIKNKEQVKQQKCPKNEIWEKCGNACEPTCQSMYSEEPCSSVCEMPGCTCTDNFVRLSVGDLKERNEPKNASVSATVKTPQIGRLQCGANETINECGAVCEADCLSIFEREECHNCGKPSCACRQGYARSGGKCIYWGDCPAVNSLSTTTIQPETKNNIKSTHIQELKESSLHKHSGQVSTTEKITTIEPSMDICKGEWKWPKGCGFGDKKCHYSIEWGGDSLQFQLETIPAVYRKIQKEEQQPIWSGIGFSPSGTLLDADMIVIGTLERNAEEIGKLEVIDMHVDEKLEQFRPDSQQDIQLQEGIFNYTDGVFKAKFSRKRRTGDSAGEDLDFGEEDGNCVRFLFPISGGRFEKSGNISVPVADSLYASDAEICIRTCRDKNIKESSSSNLPTPHSCLKEFKWPANCKLDKCEYRASWEWEKEDDTVLPYLTDRFAFAQQQPAIDPVDRQDIFDIGGALIDDIQTISFRRKVVSPDKSTDLSLAQCAHFLFPVQGGRVMAHSSRDFQQEQIGRRRVRNVENEDEEEKQRGLPFQCADIAIIQIAENQNKLFIRAIDAFGLSNDSLRRDEHWGGQQSFTGVELINNSGKNTFWLTKMLKDPTNSNGDLTIQQGQTQVFLFSGHGIKPEISQAEKLEFALIDLMAGAGKEIIQNTTTKHPTTISLTTTTTITNIPENITETIKTVSSVSPKQTKPASLSPSELPKTSILTDENCFGGFAYPEDCMQLTANGNIKQCQYMVQWIVTPELGKVNFQLNVRMPSNHWTGVGFSNDGTMTNSDSIIAILGKDGRITLQDRFSPNYDKPLLDSKQNIEEISSQSVDGLWALNFSRSLYTQDDLQDADLRQCQHFIFLHTANPLTSESDEMRKHIKTPIISENMICLGKCGQKLSSTTADVSIDVTTEVSTTEKHQETQSTSLPTTLPTTKETEKTTQTSEIQQTFVMTETTEKQTTTEKPTTTTSTLSQQQEKPEDEQMNKNLVEEKPEIVKQQQNVVDEKYKKKVFNVAIKLPNEKWDEKLGEPESEEFSLMSQKLSNSFLNCYNTIKLNREGSVLALLQMTFNTTLKNNEELPTTKQLKHFLKEAAAQKMPAELVLDSEMLEVQENEEEGGEMNENNEIGEEKEKVASMGGQWQGWLLAVLGTFMLLSIATALLFCAFRNRKHSRQHQTYPTKHHSSLHRHNQNNLRGNNLFFNGSANNYNQSHYTPFPGEKEDRASENSTTAKTNNSGGESCNNVPNGVKTQNKMVETPRGIGEASYREWFKKVRG</sequence>
<dbReference type="Proteomes" id="UP000887561">
    <property type="component" value="Unplaced"/>
</dbReference>
<dbReference type="WBParaSite" id="scaffold1139_cov246.g2536">
    <property type="protein sequence ID" value="scaffold1139_cov246.g2536"/>
    <property type="gene ID" value="scaffold1139_cov246.g2536"/>
</dbReference>
<dbReference type="Pfam" id="PF03351">
    <property type="entry name" value="DOMON"/>
    <property type="match status" value="2"/>
</dbReference>
<keyword evidence="5" id="KW-1185">Reference proteome</keyword>
<organism evidence="5 6">
    <name type="scientific">Meloidogyne javanica</name>
    <name type="common">Root-knot nematode worm</name>
    <dbReference type="NCBI Taxonomy" id="6303"/>
    <lineage>
        <taxon>Eukaryota</taxon>
        <taxon>Metazoa</taxon>
        <taxon>Ecdysozoa</taxon>
        <taxon>Nematoda</taxon>
        <taxon>Chromadorea</taxon>
        <taxon>Rhabditida</taxon>
        <taxon>Tylenchina</taxon>
        <taxon>Tylenchomorpha</taxon>
        <taxon>Tylenchoidea</taxon>
        <taxon>Meloidogynidae</taxon>
        <taxon>Meloidogyninae</taxon>
        <taxon>Meloidogyne</taxon>
        <taxon>Meloidogyne incognita group</taxon>
    </lineage>
</organism>
<keyword evidence="3" id="KW-0812">Transmembrane</keyword>
<feature type="domain" description="DOMON" evidence="4">
    <location>
        <begin position="220"/>
        <end position="357"/>
    </location>
</feature>
<dbReference type="PANTHER" id="PTHR46901:SF2">
    <property type="entry name" value="GH04942P"/>
    <property type="match status" value="1"/>
</dbReference>
<feature type="compositionally biased region" description="Polar residues" evidence="2">
    <location>
        <begin position="1222"/>
        <end position="1248"/>
    </location>
</feature>
<feature type="domain" description="DOMON" evidence="4">
    <location>
        <begin position="743"/>
        <end position="862"/>
    </location>
</feature>
<keyword evidence="3" id="KW-0472">Membrane</keyword>
<dbReference type="AlphaFoldDB" id="A0A915LG37"/>
<name>A0A915LG37_MELJA</name>
<keyword evidence="3" id="KW-1133">Transmembrane helix</keyword>